<organism evidence="2 3">
    <name type="scientific">Candidatus Thiopontia autotrophica</name>
    <dbReference type="NCBI Taxonomy" id="2841688"/>
    <lineage>
        <taxon>Bacteria</taxon>
        <taxon>Pseudomonadati</taxon>
        <taxon>Pseudomonadota</taxon>
        <taxon>Gammaproteobacteria</taxon>
        <taxon>Candidatus Thiopontia</taxon>
    </lineage>
</organism>
<dbReference type="Pfam" id="PF21096">
    <property type="entry name" value="RecA_C"/>
    <property type="match status" value="1"/>
</dbReference>
<dbReference type="InterPro" id="IPR049261">
    <property type="entry name" value="RecA-like_C"/>
</dbReference>
<dbReference type="InterPro" id="IPR023400">
    <property type="entry name" value="RecA_C_sf"/>
</dbReference>
<dbReference type="Proteomes" id="UP000654401">
    <property type="component" value="Unassembled WGS sequence"/>
</dbReference>
<proteinExistence type="predicted"/>
<evidence type="ECO:0000259" key="1">
    <source>
        <dbReference type="Pfam" id="PF21096"/>
    </source>
</evidence>
<accession>A0A8J6P596</accession>
<gene>
    <name evidence="2" type="ORF">H8D24_06360</name>
</gene>
<dbReference type="EMBL" id="JACNFK010000032">
    <property type="protein sequence ID" value="MBC8520010.1"/>
    <property type="molecule type" value="Genomic_DNA"/>
</dbReference>
<reference evidence="2 3" key="1">
    <citation type="submission" date="2020-08" db="EMBL/GenBank/DDBJ databases">
        <title>Bridging the membrane lipid divide: bacteria of the FCB group superphylum have the potential to synthesize archaeal ether lipids.</title>
        <authorList>
            <person name="Villanueva L."/>
            <person name="Von Meijenfeldt F.A.B."/>
            <person name="Westbye A.B."/>
            <person name="Yadav S."/>
            <person name="Hopmans E.C."/>
            <person name="Dutilh B.E."/>
            <person name="Sinninghe Damste J.S."/>
        </authorList>
    </citation>
    <scope>NUCLEOTIDE SEQUENCE [LARGE SCALE GENOMIC DNA]</scope>
    <source>
        <strain evidence="2">NIOZ-UU100</strain>
    </source>
</reference>
<comment type="caution">
    <text evidence="2">The sequence shown here is derived from an EMBL/GenBank/DDBJ whole genome shotgun (WGS) entry which is preliminary data.</text>
</comment>
<evidence type="ECO:0000313" key="3">
    <source>
        <dbReference type="Proteomes" id="UP000654401"/>
    </source>
</evidence>
<protein>
    <submittedName>
        <fullName evidence="2">DNA recombination/repair protein RecA</fullName>
    </submittedName>
</protein>
<evidence type="ECO:0000313" key="2">
    <source>
        <dbReference type="EMBL" id="MBC8520010.1"/>
    </source>
</evidence>
<dbReference type="SUPFAM" id="SSF54752">
    <property type="entry name" value="RecA protein, C-terminal domain"/>
    <property type="match status" value="1"/>
</dbReference>
<sequence length="37" mass="4195">GQGKDKVRQYLKDNPETAREIEQQIREQLLPDRAGGG</sequence>
<dbReference type="Gene3D" id="3.30.250.10">
    <property type="entry name" value="RecA protein, C-terminal domain"/>
    <property type="match status" value="1"/>
</dbReference>
<feature type="non-terminal residue" evidence="2">
    <location>
        <position position="1"/>
    </location>
</feature>
<dbReference type="AlphaFoldDB" id="A0A8J6P596"/>
<name>A0A8J6P596_9GAMM</name>
<feature type="domain" description="RecA-like C-terminal" evidence="1">
    <location>
        <begin position="1"/>
        <end position="29"/>
    </location>
</feature>